<protein>
    <submittedName>
        <fullName evidence="2">Uncharacterized protein</fullName>
    </submittedName>
</protein>
<dbReference type="InParanoid" id="A0A423WSI2"/>
<dbReference type="EMBL" id="LKEB01000043">
    <property type="protein sequence ID" value="ROW06269.1"/>
    <property type="molecule type" value="Genomic_DNA"/>
</dbReference>
<comment type="caution">
    <text evidence="2">The sequence shown here is derived from an EMBL/GenBank/DDBJ whole genome shotgun (WGS) entry which is preliminary data.</text>
</comment>
<organism evidence="2 3">
    <name type="scientific">Cytospora leucostoma</name>
    <dbReference type="NCBI Taxonomy" id="1230097"/>
    <lineage>
        <taxon>Eukaryota</taxon>
        <taxon>Fungi</taxon>
        <taxon>Dikarya</taxon>
        <taxon>Ascomycota</taxon>
        <taxon>Pezizomycotina</taxon>
        <taxon>Sordariomycetes</taxon>
        <taxon>Sordariomycetidae</taxon>
        <taxon>Diaporthales</taxon>
        <taxon>Cytosporaceae</taxon>
        <taxon>Cytospora</taxon>
    </lineage>
</organism>
<proteinExistence type="predicted"/>
<evidence type="ECO:0000313" key="3">
    <source>
        <dbReference type="Proteomes" id="UP000285146"/>
    </source>
</evidence>
<accession>A0A423WSI2</accession>
<evidence type="ECO:0000313" key="2">
    <source>
        <dbReference type="EMBL" id="ROW06269.1"/>
    </source>
</evidence>
<dbReference type="AlphaFoldDB" id="A0A423WSI2"/>
<dbReference type="Proteomes" id="UP000285146">
    <property type="component" value="Unassembled WGS sequence"/>
</dbReference>
<keyword evidence="3" id="KW-1185">Reference proteome</keyword>
<evidence type="ECO:0000256" key="1">
    <source>
        <dbReference type="SAM" id="MobiDB-lite"/>
    </source>
</evidence>
<gene>
    <name evidence="2" type="ORF">VPNG_08098</name>
</gene>
<feature type="region of interest" description="Disordered" evidence="1">
    <location>
        <begin position="1"/>
        <end position="24"/>
    </location>
</feature>
<reference evidence="2 3" key="1">
    <citation type="submission" date="2015-09" db="EMBL/GenBank/DDBJ databases">
        <title>Host preference determinants of Valsa canker pathogens revealed by comparative genomics.</title>
        <authorList>
            <person name="Yin Z."/>
            <person name="Huang L."/>
        </authorList>
    </citation>
    <scope>NUCLEOTIDE SEQUENCE [LARGE SCALE GENOMIC DNA]</scope>
    <source>
        <strain evidence="2 3">SXYLt</strain>
    </source>
</reference>
<name>A0A423WSI2_9PEZI</name>
<sequence>MAESITTARGAATSPNADEDDKNEQSRNLIYLERVMDVLKGAAEGSDGNDLAHLVVQEPDTPLLIASCIMPLTIGWYFDHIKMRNKERKTALYNLYNKLLKPRAHCFLELYRVEIILDDDSFQEAHRGGLFGFGRDKPEAVINADDTGALKKYMDLMGPFSYQREPDTSLDLGIWGLLRRGGCEQDTRAHCHVVSFVRALAEAVCGRECSRPLATRVSNEIELVVGDDGELNKEHPLVPGLGLGYPTSLSYDPGREQRLGDNFSRNIDLPPEAYVHVKGDVL</sequence>
<dbReference type="OrthoDB" id="10640480at2759"/>